<dbReference type="EMBL" id="ML994612">
    <property type="protein sequence ID" value="KAF2194347.1"/>
    <property type="molecule type" value="Genomic_DNA"/>
</dbReference>
<feature type="domain" description="Carboxylesterase type B" evidence="2">
    <location>
        <begin position="33"/>
        <end position="521"/>
    </location>
</feature>
<dbReference type="Gene3D" id="3.40.50.1820">
    <property type="entry name" value="alpha/beta hydrolase"/>
    <property type="match status" value="1"/>
</dbReference>
<evidence type="ECO:0000313" key="3">
    <source>
        <dbReference type="EMBL" id="KAF2194347.1"/>
    </source>
</evidence>
<dbReference type="PANTHER" id="PTHR11559">
    <property type="entry name" value="CARBOXYLESTERASE"/>
    <property type="match status" value="1"/>
</dbReference>
<organism evidence="3 4">
    <name type="scientific">Zopfia rhizophila CBS 207.26</name>
    <dbReference type="NCBI Taxonomy" id="1314779"/>
    <lineage>
        <taxon>Eukaryota</taxon>
        <taxon>Fungi</taxon>
        <taxon>Dikarya</taxon>
        <taxon>Ascomycota</taxon>
        <taxon>Pezizomycotina</taxon>
        <taxon>Dothideomycetes</taxon>
        <taxon>Dothideomycetes incertae sedis</taxon>
        <taxon>Zopfiaceae</taxon>
        <taxon>Zopfia</taxon>
    </lineage>
</organism>
<dbReference type="Pfam" id="PF00135">
    <property type="entry name" value="COesterase"/>
    <property type="match status" value="1"/>
</dbReference>
<sequence>MASILRLSSMVLLTRVLPLLDSISATLDAALQRPVVTLPQGRIVGKKLTGEWPQTLESFRGIPYAVPPTGDRRFRPLETLPNSTITFHALDLGPVCPGKAFRSLPPKPYNEDCLTVNIFRPAGTSKGANLPVAVHVHGGAFNRGFGAMQNMPSMLGWSEEPFVGVNFNYRIGALGFLPSGLTAKEGLLNLGLRDIIFFFIWLRENVEEFGGDPNHIIAFGLSAGAHAIGHLIMDAEREEPLFKRAILESGATTARAVHDPTVPLHEQQFKEFVAAAGCSDAPETSIFPCLREQPANAVINASFTVFDAHNPSLRWAFQPSIDGTLIKRRPTESWKTGRWQKMPILTGYCGNEAASYVPTAIDTPEEFSEYFRTLMPGLTDKDIAELNELYPDPESVPTSPYVDTRPLPLGSQYKRAEAAYAHYAYVCPIRATARFASKGQKDPVYLYHWALNQTVEKGANHGDEMPYAAYELFARSFSPMQEKIAREVHAYWTSFITKGNPNALGGRGAGRPEWVVFKRGKDEAKMIFGEGNDEKAGGSGVGTSAKMVDDSFPREECEWWWSKGLALHQ</sequence>
<name>A0A6A6EQ83_9PEZI</name>
<accession>A0A6A6EQ83</accession>
<dbReference type="OrthoDB" id="408631at2759"/>
<dbReference type="InterPro" id="IPR002018">
    <property type="entry name" value="CarbesteraseB"/>
</dbReference>
<dbReference type="InterPro" id="IPR019819">
    <property type="entry name" value="Carboxylesterase_B_CS"/>
</dbReference>
<evidence type="ECO:0000256" key="1">
    <source>
        <dbReference type="SAM" id="SignalP"/>
    </source>
</evidence>
<dbReference type="InterPro" id="IPR050309">
    <property type="entry name" value="Type-B_Carboxylest/Lipase"/>
</dbReference>
<dbReference type="GO" id="GO:0016787">
    <property type="term" value="F:hydrolase activity"/>
    <property type="evidence" value="ECO:0007669"/>
    <property type="project" value="UniProtKB-KW"/>
</dbReference>
<evidence type="ECO:0000259" key="2">
    <source>
        <dbReference type="Pfam" id="PF00135"/>
    </source>
</evidence>
<proteinExistence type="predicted"/>
<dbReference type="PROSITE" id="PS00941">
    <property type="entry name" value="CARBOXYLESTERASE_B_2"/>
    <property type="match status" value="1"/>
</dbReference>
<feature type="signal peptide" evidence="1">
    <location>
        <begin position="1"/>
        <end position="25"/>
    </location>
</feature>
<dbReference type="Proteomes" id="UP000800200">
    <property type="component" value="Unassembled WGS sequence"/>
</dbReference>
<gene>
    <name evidence="3" type="ORF">K469DRAFT_727630</name>
</gene>
<dbReference type="FunFam" id="3.40.50.1820:FF:000263">
    <property type="entry name" value="Carboxylic ester hydrolase"/>
    <property type="match status" value="1"/>
</dbReference>
<dbReference type="AlphaFoldDB" id="A0A6A6EQ83"/>
<keyword evidence="1" id="KW-0732">Signal</keyword>
<dbReference type="SUPFAM" id="SSF53474">
    <property type="entry name" value="alpha/beta-Hydrolases"/>
    <property type="match status" value="1"/>
</dbReference>
<keyword evidence="3" id="KW-0378">Hydrolase</keyword>
<keyword evidence="4" id="KW-1185">Reference proteome</keyword>
<protein>
    <submittedName>
        <fullName evidence="3">Alpha/beta-hydrolase</fullName>
    </submittedName>
</protein>
<dbReference type="InterPro" id="IPR029058">
    <property type="entry name" value="AB_hydrolase_fold"/>
</dbReference>
<feature type="chain" id="PRO_5025499620" evidence="1">
    <location>
        <begin position="26"/>
        <end position="569"/>
    </location>
</feature>
<reference evidence="3" key="1">
    <citation type="journal article" date="2020" name="Stud. Mycol.">
        <title>101 Dothideomycetes genomes: a test case for predicting lifestyles and emergence of pathogens.</title>
        <authorList>
            <person name="Haridas S."/>
            <person name="Albert R."/>
            <person name="Binder M."/>
            <person name="Bloem J."/>
            <person name="Labutti K."/>
            <person name="Salamov A."/>
            <person name="Andreopoulos B."/>
            <person name="Baker S."/>
            <person name="Barry K."/>
            <person name="Bills G."/>
            <person name="Bluhm B."/>
            <person name="Cannon C."/>
            <person name="Castanera R."/>
            <person name="Culley D."/>
            <person name="Daum C."/>
            <person name="Ezra D."/>
            <person name="Gonzalez J."/>
            <person name="Henrissat B."/>
            <person name="Kuo A."/>
            <person name="Liang C."/>
            <person name="Lipzen A."/>
            <person name="Lutzoni F."/>
            <person name="Magnuson J."/>
            <person name="Mondo S."/>
            <person name="Nolan M."/>
            <person name="Ohm R."/>
            <person name="Pangilinan J."/>
            <person name="Park H.-J."/>
            <person name="Ramirez L."/>
            <person name="Alfaro M."/>
            <person name="Sun H."/>
            <person name="Tritt A."/>
            <person name="Yoshinaga Y."/>
            <person name="Zwiers L.-H."/>
            <person name="Turgeon B."/>
            <person name="Goodwin S."/>
            <person name="Spatafora J."/>
            <person name="Crous P."/>
            <person name="Grigoriev I."/>
        </authorList>
    </citation>
    <scope>NUCLEOTIDE SEQUENCE</scope>
    <source>
        <strain evidence="3">CBS 207.26</strain>
    </source>
</reference>
<evidence type="ECO:0000313" key="4">
    <source>
        <dbReference type="Proteomes" id="UP000800200"/>
    </source>
</evidence>